<dbReference type="OrthoDB" id="273771at2759"/>
<name>A0A2J8A9R1_9CHLO</name>
<dbReference type="EMBL" id="PGGS01000097">
    <property type="protein sequence ID" value="PNH09264.1"/>
    <property type="molecule type" value="Genomic_DNA"/>
</dbReference>
<dbReference type="SMART" id="SM00184">
    <property type="entry name" value="RING"/>
    <property type="match status" value="1"/>
</dbReference>
<evidence type="ECO:0000259" key="6">
    <source>
        <dbReference type="PROSITE" id="PS50089"/>
    </source>
</evidence>
<comment type="caution">
    <text evidence="7">The sequence shown here is derived from an EMBL/GenBank/DDBJ whole genome shotgun (WGS) entry which is preliminary data.</text>
</comment>
<dbReference type="InterPro" id="IPR001680">
    <property type="entry name" value="WD40_rpt"/>
</dbReference>
<evidence type="ECO:0000313" key="8">
    <source>
        <dbReference type="Proteomes" id="UP000236333"/>
    </source>
</evidence>
<dbReference type="InterPro" id="IPR015943">
    <property type="entry name" value="WD40/YVTN_repeat-like_dom_sf"/>
</dbReference>
<keyword evidence="5" id="KW-0853">WD repeat</keyword>
<evidence type="ECO:0000256" key="2">
    <source>
        <dbReference type="ARBA" id="ARBA00022771"/>
    </source>
</evidence>
<evidence type="ECO:0000313" key="7">
    <source>
        <dbReference type="EMBL" id="PNH09264.1"/>
    </source>
</evidence>
<dbReference type="Gene3D" id="3.30.40.10">
    <property type="entry name" value="Zinc/RING finger domain, C3HC4 (zinc finger)"/>
    <property type="match status" value="1"/>
</dbReference>
<dbReference type="GO" id="GO:0008270">
    <property type="term" value="F:zinc ion binding"/>
    <property type="evidence" value="ECO:0007669"/>
    <property type="project" value="UniProtKB-KW"/>
</dbReference>
<dbReference type="PROSITE" id="PS50089">
    <property type="entry name" value="ZF_RING_2"/>
    <property type="match status" value="1"/>
</dbReference>
<dbReference type="CDD" id="cd16504">
    <property type="entry name" value="RING-HC_COP1"/>
    <property type="match status" value="1"/>
</dbReference>
<evidence type="ECO:0000256" key="3">
    <source>
        <dbReference type="ARBA" id="ARBA00022833"/>
    </source>
</evidence>
<dbReference type="InterPro" id="IPR036322">
    <property type="entry name" value="WD40_repeat_dom_sf"/>
</dbReference>
<keyword evidence="1" id="KW-0479">Metal-binding</keyword>
<dbReference type="Pfam" id="PF13923">
    <property type="entry name" value="zf-C3HC4_2"/>
    <property type="match status" value="1"/>
</dbReference>
<protein>
    <submittedName>
        <fullName evidence="7">E3 ubiquitin-protein ligase</fullName>
    </submittedName>
</protein>
<dbReference type="GO" id="GO:0061630">
    <property type="term" value="F:ubiquitin protein ligase activity"/>
    <property type="evidence" value="ECO:0007669"/>
    <property type="project" value="InterPro"/>
</dbReference>
<dbReference type="Gene3D" id="2.130.10.10">
    <property type="entry name" value="YVTN repeat-like/Quinoprotein amine dehydrogenase"/>
    <property type="match status" value="1"/>
</dbReference>
<dbReference type="PROSITE" id="PS50294">
    <property type="entry name" value="WD_REPEATS_REGION"/>
    <property type="match status" value="1"/>
</dbReference>
<keyword evidence="2 4" id="KW-0863">Zinc-finger</keyword>
<dbReference type="PROSITE" id="PS00518">
    <property type="entry name" value="ZF_RING_1"/>
    <property type="match status" value="1"/>
</dbReference>
<proteinExistence type="predicted"/>
<dbReference type="PANTHER" id="PTHR44080:SF1">
    <property type="entry name" value="E3 UBIQUITIN-PROTEIN LIGASE COP1"/>
    <property type="match status" value="1"/>
</dbReference>
<feature type="repeat" description="WD" evidence="5">
    <location>
        <begin position="152"/>
        <end position="189"/>
    </location>
</feature>
<reference evidence="7 8" key="1">
    <citation type="journal article" date="2017" name="Mol. Biol. Evol.">
        <title>The 4-celled Tetrabaena socialis nuclear genome reveals the essential components for genetic control of cell number at the origin of multicellularity in the volvocine lineage.</title>
        <authorList>
            <person name="Featherston J."/>
            <person name="Arakaki Y."/>
            <person name="Hanschen E.R."/>
            <person name="Ferris P.J."/>
            <person name="Michod R.E."/>
            <person name="Olson B.J.S.C."/>
            <person name="Nozaki H."/>
            <person name="Durand P.M."/>
        </authorList>
    </citation>
    <scope>NUCLEOTIDE SEQUENCE [LARGE SCALE GENOMIC DNA]</scope>
    <source>
        <strain evidence="7 8">NIES-571</strain>
    </source>
</reference>
<sequence length="353" mass="38441">MSVTTRVTDDDTAGLMGCGADGGAQQPLLPLGLSPEDVSCPICVEAISDPFVTSCGHTFCYRCIATQLRHKHSCPSCGAYLTADHIYPNFLLNKALLAHPHRPPRPVVELSVRSKQSSLSYSAEQRSHLLAADYEGGVALWDTEAGATVQEYDAHERRVWGVDFSPAPSAHHCFASGSDDGLVKVWSTRQPSRCCLALEMRGNVCSVEWHPTDPNLLAVGSALHSAVVYDIRAPAAPLHTLLGHRRAVSYVRWLPGRPNELLLRTFTGHTNERNFVGLCAGGDYVACGSETHEVFVYYRPIARPAMSFSFAGRLPDADRPGGHFVTALQWRRNSPHLLAANSAGCMWLLGLQL</sequence>
<dbReference type="GO" id="GO:0043161">
    <property type="term" value="P:proteasome-mediated ubiquitin-dependent protein catabolic process"/>
    <property type="evidence" value="ECO:0007669"/>
    <property type="project" value="TreeGrafter"/>
</dbReference>
<keyword evidence="3" id="KW-0862">Zinc</keyword>
<evidence type="ECO:0000256" key="4">
    <source>
        <dbReference type="PROSITE-ProRule" id="PRU00175"/>
    </source>
</evidence>
<dbReference type="Proteomes" id="UP000236333">
    <property type="component" value="Unassembled WGS sequence"/>
</dbReference>
<organism evidence="7 8">
    <name type="scientific">Tetrabaena socialis</name>
    <dbReference type="NCBI Taxonomy" id="47790"/>
    <lineage>
        <taxon>Eukaryota</taxon>
        <taxon>Viridiplantae</taxon>
        <taxon>Chlorophyta</taxon>
        <taxon>core chlorophytes</taxon>
        <taxon>Chlorophyceae</taxon>
        <taxon>CS clade</taxon>
        <taxon>Chlamydomonadales</taxon>
        <taxon>Tetrabaenaceae</taxon>
        <taxon>Tetrabaena</taxon>
    </lineage>
</organism>
<dbReference type="SUPFAM" id="SSF57850">
    <property type="entry name" value="RING/U-box"/>
    <property type="match status" value="1"/>
</dbReference>
<evidence type="ECO:0000256" key="1">
    <source>
        <dbReference type="ARBA" id="ARBA00022723"/>
    </source>
</evidence>
<dbReference type="Pfam" id="PF00400">
    <property type="entry name" value="WD40"/>
    <property type="match status" value="1"/>
</dbReference>
<dbReference type="SMART" id="SM00320">
    <property type="entry name" value="WD40"/>
    <property type="match status" value="4"/>
</dbReference>
<keyword evidence="8" id="KW-1185">Reference proteome</keyword>
<dbReference type="InterPro" id="IPR001841">
    <property type="entry name" value="Znf_RING"/>
</dbReference>
<dbReference type="PROSITE" id="PS50082">
    <property type="entry name" value="WD_REPEATS_2"/>
    <property type="match status" value="1"/>
</dbReference>
<accession>A0A2J8A9R1</accession>
<gene>
    <name evidence="7" type="ORF">TSOC_004134</name>
</gene>
<dbReference type="AlphaFoldDB" id="A0A2J8A9R1"/>
<dbReference type="PANTHER" id="PTHR44080">
    <property type="entry name" value="E3 UBIQUITIN-PROTEIN LIGASE COP1"/>
    <property type="match status" value="1"/>
</dbReference>
<dbReference type="InterPro" id="IPR017907">
    <property type="entry name" value="Znf_RING_CS"/>
</dbReference>
<dbReference type="InterPro" id="IPR013083">
    <property type="entry name" value="Znf_RING/FYVE/PHD"/>
</dbReference>
<dbReference type="SUPFAM" id="SSF50978">
    <property type="entry name" value="WD40 repeat-like"/>
    <property type="match status" value="1"/>
</dbReference>
<dbReference type="InterPro" id="IPR042755">
    <property type="entry name" value="COP1"/>
</dbReference>
<feature type="domain" description="RING-type" evidence="6">
    <location>
        <begin position="40"/>
        <end position="77"/>
    </location>
</feature>
<evidence type="ECO:0000256" key="5">
    <source>
        <dbReference type="PROSITE-ProRule" id="PRU00221"/>
    </source>
</evidence>